<sequence length="776" mass="87761" precursor="true">MLRFSRTYLAASIAAALVTSFAQAETTSNQSMQEKPPADQCSIDTAQSSDPNQEPINIEADSLEATNNDTAVYRGDVVVVQGNRTMTADTVTLHQSDNVVVAEGNVHMNDGKIDAISDKATNDINNDYLELENTDYKMLCSGNRGEAVFMSKTGKKLYEIETGWITSCPDDDNTWRLLASDIKVNPETEMATLYNTRMEVLDVPVFYLPYMHLPIGKGRKTGVLRPTASLGSKNGFEFELPVYWNLAPNYDLLTSAHYMQERGLQLKGTFRYLTPKNSGTVKTEFLGHDQKYTEKGERWASQITHNTSFNRNWRASVDYSQVSDVDYFKDFSSSVGNRSDGQLKQQGEVTYRNERWDTALRVTDFQILVENSQPYRTAPQFEANYYLPEVWGNVNFDVISHASSFETEDKLKPNATRLHIEPGLTLPLATTWGTWTTEARWLSTYYEQDLDNILIKDSNGNVRPLEETVARNIPQFRTHAGLVLERDTTLFSGYTQTLEPQAQYLYIPEVDQSGIYEYDTTLLQTDYYGLFRSRQYSSVDTIAPANQISYGATSRFFDDNNKERLAVSFGQIYSLKNFANPKGQDNNANKKSNYSAWAVEADFNYNDNIFYRGGVQYDVDSSEITIGNSAIEYRQGADYIQANYRYVTKEYIESTLNFNNINTITTNGISQVGLLGSYRLSEKWLARANYFYDTTENVAMEWLAQIQYESDCWYIGFDLSKQLRSWENGIGTGTPVFDQNIKVNFGIVGLGGTQGVGFSGQGDGALKYGRPFILNE</sequence>
<evidence type="ECO:0000259" key="6">
    <source>
        <dbReference type="Pfam" id="PF03968"/>
    </source>
</evidence>
<evidence type="ECO:0000313" key="9">
    <source>
        <dbReference type="Proteomes" id="UP001139488"/>
    </source>
</evidence>
<dbReference type="Gene3D" id="2.60.450.10">
    <property type="entry name" value="Lipopolysaccharide (LPS) transport protein A like domain"/>
    <property type="match status" value="1"/>
</dbReference>
<comment type="similarity">
    <text evidence="4">Belongs to the LptD family.</text>
</comment>
<protein>
    <recommendedName>
        <fullName evidence="4">LPS-assembly protein LptD</fullName>
    </recommendedName>
</protein>
<dbReference type="GO" id="GO:1990351">
    <property type="term" value="C:transporter complex"/>
    <property type="evidence" value="ECO:0007669"/>
    <property type="project" value="TreeGrafter"/>
</dbReference>
<comment type="caution">
    <text evidence="4">Lacks conserved residue(s) required for the propagation of feature annotation.</text>
</comment>
<evidence type="ECO:0000256" key="2">
    <source>
        <dbReference type="ARBA" id="ARBA00023136"/>
    </source>
</evidence>
<keyword evidence="1 4" id="KW-0732">Signal</keyword>
<feature type="domain" description="LptD C-terminal" evidence="7">
    <location>
        <begin position="297"/>
        <end position="684"/>
    </location>
</feature>
<dbReference type="PANTHER" id="PTHR30189:SF1">
    <property type="entry name" value="LPS-ASSEMBLY PROTEIN LPTD"/>
    <property type="match status" value="1"/>
</dbReference>
<proteinExistence type="inferred from homology"/>
<feature type="chain" id="PRO_5041026919" description="LPS-assembly protein LptD" evidence="4">
    <location>
        <begin position="25"/>
        <end position="776"/>
    </location>
</feature>
<dbReference type="EMBL" id="JAJNNZ010000002">
    <property type="protein sequence ID" value="MCJ2375949.1"/>
    <property type="molecule type" value="Genomic_DNA"/>
</dbReference>
<dbReference type="RefSeq" id="WP_244355334.1">
    <property type="nucleotide sequence ID" value="NZ_JAJNNZ010000002.1"/>
</dbReference>
<keyword evidence="2 4" id="KW-0472">Membrane</keyword>
<evidence type="ECO:0000259" key="7">
    <source>
        <dbReference type="Pfam" id="PF04453"/>
    </source>
</evidence>
<dbReference type="InterPro" id="IPR007543">
    <property type="entry name" value="LptD_C"/>
</dbReference>
<reference evidence="8" key="1">
    <citation type="submission" date="2021-11" db="EMBL/GenBank/DDBJ databases">
        <title>Vibrio ZSDE26 sp. nov. and Vibrio ZSDZ34 sp. nov., isolated from coastal seawater in Qingdao.</title>
        <authorList>
            <person name="Zhang P."/>
        </authorList>
    </citation>
    <scope>NUCLEOTIDE SEQUENCE</scope>
    <source>
        <strain evidence="8">ZSDZ34</strain>
    </source>
</reference>
<comment type="caution">
    <text evidence="8">The sequence shown here is derived from an EMBL/GenBank/DDBJ whole genome shotgun (WGS) entry which is preliminary data.</text>
</comment>
<keyword evidence="3 4" id="KW-0998">Cell outer membrane</keyword>
<accession>A0A9X1W962</accession>
<dbReference type="GO" id="GO:0015920">
    <property type="term" value="P:lipopolysaccharide transport"/>
    <property type="evidence" value="ECO:0007669"/>
    <property type="project" value="InterPro"/>
</dbReference>
<dbReference type="GO" id="GO:0009279">
    <property type="term" value="C:cell outer membrane"/>
    <property type="evidence" value="ECO:0007669"/>
    <property type="project" value="UniProtKB-SubCell"/>
</dbReference>
<dbReference type="InterPro" id="IPR050218">
    <property type="entry name" value="LptD"/>
</dbReference>
<evidence type="ECO:0000256" key="4">
    <source>
        <dbReference type="HAMAP-Rule" id="MF_01411"/>
    </source>
</evidence>
<dbReference type="NCBIfam" id="NF002997">
    <property type="entry name" value="PRK03761.1"/>
    <property type="match status" value="1"/>
</dbReference>
<comment type="subunit">
    <text evidence="4">Component of the lipopolysaccharide transport and assembly complex. Interacts with LptE and LptA.</text>
</comment>
<evidence type="ECO:0000256" key="1">
    <source>
        <dbReference type="ARBA" id="ARBA00022729"/>
    </source>
</evidence>
<dbReference type="Proteomes" id="UP001139488">
    <property type="component" value="Unassembled WGS sequence"/>
</dbReference>
<evidence type="ECO:0000256" key="3">
    <source>
        <dbReference type="ARBA" id="ARBA00023237"/>
    </source>
</evidence>
<keyword evidence="9" id="KW-1185">Reference proteome</keyword>
<dbReference type="Pfam" id="PF04453">
    <property type="entry name" value="LptD"/>
    <property type="match status" value="1"/>
</dbReference>
<feature type="compositionally biased region" description="Polar residues" evidence="5">
    <location>
        <begin position="42"/>
        <end position="55"/>
    </location>
</feature>
<organism evidence="8 9">
    <name type="scientific">Vibrio gelatinilyticus</name>
    <dbReference type="NCBI Taxonomy" id="2893468"/>
    <lineage>
        <taxon>Bacteria</taxon>
        <taxon>Pseudomonadati</taxon>
        <taxon>Pseudomonadota</taxon>
        <taxon>Gammaproteobacteria</taxon>
        <taxon>Vibrionales</taxon>
        <taxon>Vibrionaceae</taxon>
        <taxon>Vibrio</taxon>
    </lineage>
</organism>
<dbReference type="InterPro" id="IPR005653">
    <property type="entry name" value="OstA-like_N"/>
</dbReference>
<feature type="domain" description="Organic solvent tolerance-like N-terminal" evidence="6">
    <location>
        <begin position="57"/>
        <end position="133"/>
    </location>
</feature>
<comment type="function">
    <text evidence="4">Together with LptE, is involved in the assembly of lipopolysaccharide (LPS) at the surface of the outer membrane.</text>
</comment>
<dbReference type="AlphaFoldDB" id="A0A9X1W962"/>
<evidence type="ECO:0000256" key="5">
    <source>
        <dbReference type="SAM" id="MobiDB-lite"/>
    </source>
</evidence>
<dbReference type="Pfam" id="PF03968">
    <property type="entry name" value="LptD_N"/>
    <property type="match status" value="1"/>
</dbReference>
<name>A0A9X1W962_9VIBR</name>
<dbReference type="HAMAP" id="MF_01411">
    <property type="entry name" value="LPS_assembly_LptD"/>
    <property type="match status" value="1"/>
</dbReference>
<dbReference type="InterPro" id="IPR020889">
    <property type="entry name" value="LipoPS_assembly_LptD"/>
</dbReference>
<dbReference type="PANTHER" id="PTHR30189">
    <property type="entry name" value="LPS-ASSEMBLY PROTEIN"/>
    <property type="match status" value="1"/>
</dbReference>
<feature type="region of interest" description="Disordered" evidence="5">
    <location>
        <begin position="28"/>
        <end position="55"/>
    </location>
</feature>
<evidence type="ECO:0000313" key="8">
    <source>
        <dbReference type="EMBL" id="MCJ2375949.1"/>
    </source>
</evidence>
<dbReference type="GO" id="GO:0043165">
    <property type="term" value="P:Gram-negative-bacterium-type cell outer membrane assembly"/>
    <property type="evidence" value="ECO:0007669"/>
    <property type="project" value="UniProtKB-UniRule"/>
</dbReference>
<gene>
    <name evidence="4 8" type="primary">lptD</name>
    <name evidence="8" type="ORF">LNL84_03790</name>
</gene>
<comment type="subcellular location">
    <subcellularLocation>
        <location evidence="4">Cell outer membrane</location>
    </subcellularLocation>
</comment>
<feature type="signal peptide" evidence="4">
    <location>
        <begin position="1"/>
        <end position="24"/>
    </location>
</feature>